<dbReference type="AlphaFoldDB" id="A0A819JR55"/>
<keyword evidence="3" id="KW-0788">Thiol protease</keyword>
<dbReference type="Proteomes" id="UP000663881">
    <property type="component" value="Unassembled WGS sequence"/>
</dbReference>
<gene>
    <name evidence="7" type="ORF">OKA104_LOCUS25980</name>
    <name evidence="6" type="ORF">VCS650_LOCUS21077</name>
</gene>
<comment type="catalytic activity">
    <reaction evidence="1 3">
        <text>Thiol-dependent hydrolysis of ester, thioester, amide, peptide and isopeptide bonds formed by the C-terminal Gly of ubiquitin (a 76-residue protein attached to proteins as an intracellular targeting signal).</text>
        <dbReference type="EC" id="3.4.19.12"/>
    </reaction>
</comment>
<dbReference type="InterPro" id="IPR038765">
    <property type="entry name" value="Papain-like_cys_pep_sf"/>
</dbReference>
<dbReference type="SUPFAM" id="SSF54001">
    <property type="entry name" value="Cysteine proteinases"/>
    <property type="match status" value="1"/>
</dbReference>
<keyword evidence="2 3" id="KW-0378">Hydrolase</keyword>
<dbReference type="PANTHER" id="PTHR13312">
    <property type="entry name" value="HIV-INDUCED PROTEIN-7-LIKE PROTEASE"/>
    <property type="match status" value="1"/>
</dbReference>
<evidence type="ECO:0000313" key="6">
    <source>
        <dbReference type="EMBL" id="CAF1118892.1"/>
    </source>
</evidence>
<dbReference type="EC" id="3.4.19.12" evidence="3"/>
<dbReference type="GO" id="GO:0030968">
    <property type="term" value="P:endoplasmic reticulum unfolded protein response"/>
    <property type="evidence" value="ECO:0007669"/>
    <property type="project" value="TreeGrafter"/>
</dbReference>
<feature type="region of interest" description="Disordered" evidence="4">
    <location>
        <begin position="639"/>
        <end position="710"/>
    </location>
</feature>
<dbReference type="InterPro" id="IPR003323">
    <property type="entry name" value="OTU_dom"/>
</dbReference>
<dbReference type="Proteomes" id="UP000663891">
    <property type="component" value="Unassembled WGS sequence"/>
</dbReference>
<dbReference type="OrthoDB" id="415023at2759"/>
<sequence>MASNITAETRYFRLSDGSNFYNCVVVGTKANINPDRAYALVQDRISRRTNQTANTLPKNINVKNTNIARKPRLVKINNATITEDEIEILGLHVKTRLCIIYVTKHNKIISSICVRYYGNDYKESLYMVYDETQRQYCSLYLYNTTDQSGEKRTILPSYDKTTNTLLRKFFINHGDVQLDDELQTTANDVLHQGQPEFDNIPRIIDMETEVNTSTEQGITDDVECPTMSATTTITDNQISSNMTTNISETTYTLRRKEVPGDGSCLYWSFLYAMSLTLTVQDLRNHVAAYIFDMNIDDNKLLLGTPHKNRKEYCDGIRNGDWGGEPELVALSQMYHIMIKVINWRKDLQQNSSVDMINFGKDDKSCTKCIYIIYDEAIPHYDPLYLCNKENLQDEITIFNRDDILVDILLPDFIKSQIDSNNIISIIQNAIPYEIYEFRIGELPGDDQSLYASVVFQFDRSKMIKIKCLRENVANVIRNHTDNDGIHVPPSLDYDDRKDYCRKVEEGIISGSEPECYGLSYLYPDILFCIITKPIMINNAPCIDIYVKDISSYKKCIIILYDEASDIYMPLYLHNIINDEEEKANLKYDDTVKNLLREFIQNKLEYCGYVNFDSEKDSHAMDSPSHVEHEPLDLAEMITENHSKNKSEKHNRKKRKAPEDDDNFIINKEMKKLTMNTNNENTRSCTSSDPISPNDRISRFHKRNDISENIDTSLQTATITNKTEEEQQRKEDLSPTLSTNTTVAACREQMRLESEPAERFRGRALSDYMPKSGKKRDGTDAKPRKPCYFADRINQHFLNLLIPIMFLFADPSRVWVEIAIVTRIINGCIYFNSLFNFFPYKNGSYGSPCNPMLIKLEDAETYPLTKYTEELQKLMLQLVVIMVKNDELVEKQPMKVFKLISSNAQIQDTKYRTHDELKKDFCLNELRFAITLWIKEPNDKEYQRRPDIQYISPISIQDKEVKLYE</sequence>
<evidence type="ECO:0000256" key="4">
    <source>
        <dbReference type="SAM" id="MobiDB-lite"/>
    </source>
</evidence>
<evidence type="ECO:0000256" key="2">
    <source>
        <dbReference type="ARBA" id="ARBA00022801"/>
    </source>
</evidence>
<keyword evidence="3" id="KW-0833">Ubl conjugation pathway</keyword>
<protein>
    <recommendedName>
        <fullName evidence="3">Ubiquitin thioesterase OTU</fullName>
        <ecNumber evidence="3">3.4.19.12</ecNumber>
    </recommendedName>
</protein>
<dbReference type="GO" id="GO:0005829">
    <property type="term" value="C:cytosol"/>
    <property type="evidence" value="ECO:0007669"/>
    <property type="project" value="TreeGrafter"/>
</dbReference>
<dbReference type="PROSITE" id="PS50802">
    <property type="entry name" value="OTU"/>
    <property type="match status" value="1"/>
</dbReference>
<evidence type="ECO:0000313" key="7">
    <source>
        <dbReference type="EMBL" id="CAF3933849.1"/>
    </source>
</evidence>
<evidence type="ECO:0000256" key="1">
    <source>
        <dbReference type="ARBA" id="ARBA00000707"/>
    </source>
</evidence>
<evidence type="ECO:0000313" key="8">
    <source>
        <dbReference type="Proteomes" id="UP000663881"/>
    </source>
</evidence>
<evidence type="ECO:0000259" key="5">
    <source>
        <dbReference type="PROSITE" id="PS50802"/>
    </source>
</evidence>
<dbReference type="Pfam" id="PF02338">
    <property type="entry name" value="OTU"/>
    <property type="match status" value="1"/>
</dbReference>
<name>A0A819JR55_9BILA</name>
<keyword evidence="3" id="KW-0645">Protease</keyword>
<reference evidence="7" key="1">
    <citation type="submission" date="2021-02" db="EMBL/GenBank/DDBJ databases">
        <authorList>
            <person name="Nowell W R."/>
        </authorList>
    </citation>
    <scope>NUCLEOTIDE SEQUENCE</scope>
</reference>
<dbReference type="GO" id="GO:0004843">
    <property type="term" value="F:cysteine-type deubiquitinase activity"/>
    <property type="evidence" value="ECO:0007669"/>
    <property type="project" value="UniProtKB-UniRule"/>
</dbReference>
<dbReference type="EMBL" id="CAJNON010000223">
    <property type="protein sequence ID" value="CAF1118892.1"/>
    <property type="molecule type" value="Genomic_DNA"/>
</dbReference>
<comment type="caution">
    <text evidence="7">The sequence shown here is derived from an EMBL/GenBank/DDBJ whole genome shotgun (WGS) entry which is preliminary data.</text>
</comment>
<evidence type="ECO:0000256" key="3">
    <source>
        <dbReference type="RuleBase" id="RU367104"/>
    </source>
</evidence>
<dbReference type="PANTHER" id="PTHR13312:SF0">
    <property type="entry name" value="UBIQUITIN THIOESTERASE OTU1"/>
    <property type="match status" value="1"/>
</dbReference>
<comment type="subcellular location">
    <subcellularLocation>
        <location evidence="3">Cytoplasm</location>
    </subcellularLocation>
</comment>
<dbReference type="GO" id="GO:0005634">
    <property type="term" value="C:nucleus"/>
    <property type="evidence" value="ECO:0007669"/>
    <property type="project" value="TreeGrafter"/>
</dbReference>
<feature type="compositionally biased region" description="Polar residues" evidence="4">
    <location>
        <begin position="673"/>
        <end position="690"/>
    </location>
</feature>
<dbReference type="EMBL" id="CAJOAY010002230">
    <property type="protein sequence ID" value="CAF3933849.1"/>
    <property type="molecule type" value="Genomic_DNA"/>
</dbReference>
<comment type="function">
    <text evidence="3">Hydrolase that can remove conjugated ubiquitin from proteins and may therefore play an important regulatory role at the level of protein turnover by preventing degradation.</text>
</comment>
<dbReference type="GO" id="GO:0016579">
    <property type="term" value="P:protein deubiquitination"/>
    <property type="evidence" value="ECO:0007669"/>
    <property type="project" value="TreeGrafter"/>
</dbReference>
<dbReference type="Gene3D" id="3.90.70.80">
    <property type="match status" value="2"/>
</dbReference>
<accession>A0A819JR55</accession>
<feature type="domain" description="OTU" evidence="5">
    <location>
        <begin position="253"/>
        <end position="386"/>
    </location>
</feature>
<organism evidence="7 8">
    <name type="scientific">Adineta steineri</name>
    <dbReference type="NCBI Taxonomy" id="433720"/>
    <lineage>
        <taxon>Eukaryota</taxon>
        <taxon>Metazoa</taxon>
        <taxon>Spiralia</taxon>
        <taxon>Gnathifera</taxon>
        <taxon>Rotifera</taxon>
        <taxon>Eurotatoria</taxon>
        <taxon>Bdelloidea</taxon>
        <taxon>Adinetida</taxon>
        <taxon>Adinetidae</taxon>
        <taxon>Adineta</taxon>
    </lineage>
</organism>
<keyword evidence="3" id="KW-0963">Cytoplasm</keyword>
<proteinExistence type="predicted"/>
<dbReference type="GO" id="GO:0036503">
    <property type="term" value="P:ERAD pathway"/>
    <property type="evidence" value="ECO:0007669"/>
    <property type="project" value="TreeGrafter"/>
</dbReference>